<gene>
    <name evidence="2" type="ORF">RDWZM_010216</name>
</gene>
<feature type="compositionally biased region" description="Basic residues" evidence="1">
    <location>
        <begin position="296"/>
        <end position="305"/>
    </location>
</feature>
<proteinExistence type="predicted"/>
<dbReference type="EMBL" id="JAPWDV010000004">
    <property type="protein sequence ID" value="KAJ6215716.1"/>
    <property type="molecule type" value="Genomic_DNA"/>
</dbReference>
<keyword evidence="3" id="KW-1185">Reference proteome</keyword>
<evidence type="ECO:0000313" key="3">
    <source>
        <dbReference type="Proteomes" id="UP001142055"/>
    </source>
</evidence>
<sequence length="305" mass="34690">MTINLSVDELDRILHQIQQLKLNGISDADCETRSTPIKRTKSNSMYSLDQIDKPNDNQMTMNIGGKSMSNLNQLNNDGNGDNNRPLILMGRSSATSSSTVANNRHSYRRFAHHTNPEFSIESFRSKHQQARQYRELLDRQVEEKQRANIRKTILDRLKEAALDRKIDQQQQTLRDEFQRDHQFTFDDHKHTAQSTSKRSAAAAAAAAATTTTMMEQAINVKCTSKKTGMVNVQTQTDSILLINLIMDLVEDESFQTMINTRIASINENKASTSSTKNRKLRNVQSGQQMGPITKSRTGRFVRTWK</sequence>
<dbReference type="AlphaFoldDB" id="A0A9Q0LYV4"/>
<accession>A0A9Q0LYV4</accession>
<evidence type="ECO:0000313" key="2">
    <source>
        <dbReference type="EMBL" id="KAJ6215716.1"/>
    </source>
</evidence>
<comment type="caution">
    <text evidence="2">The sequence shown here is derived from an EMBL/GenBank/DDBJ whole genome shotgun (WGS) entry which is preliminary data.</text>
</comment>
<feature type="region of interest" description="Disordered" evidence="1">
    <location>
        <begin position="283"/>
        <end position="305"/>
    </location>
</feature>
<organism evidence="2 3">
    <name type="scientific">Blomia tropicalis</name>
    <name type="common">Mite</name>
    <dbReference type="NCBI Taxonomy" id="40697"/>
    <lineage>
        <taxon>Eukaryota</taxon>
        <taxon>Metazoa</taxon>
        <taxon>Ecdysozoa</taxon>
        <taxon>Arthropoda</taxon>
        <taxon>Chelicerata</taxon>
        <taxon>Arachnida</taxon>
        <taxon>Acari</taxon>
        <taxon>Acariformes</taxon>
        <taxon>Sarcoptiformes</taxon>
        <taxon>Astigmata</taxon>
        <taxon>Glycyphagoidea</taxon>
        <taxon>Echimyopodidae</taxon>
        <taxon>Blomia</taxon>
    </lineage>
</organism>
<dbReference type="OMA" id="FRENEPR"/>
<reference evidence="2" key="1">
    <citation type="submission" date="2022-12" db="EMBL/GenBank/DDBJ databases">
        <title>Genome assemblies of Blomia tropicalis.</title>
        <authorList>
            <person name="Cui Y."/>
        </authorList>
    </citation>
    <scope>NUCLEOTIDE SEQUENCE</scope>
    <source>
        <tissue evidence="2">Adult mites</tissue>
    </source>
</reference>
<name>A0A9Q0LYV4_BLOTA</name>
<protein>
    <submittedName>
        <fullName evidence="2">Uncharacterized protein</fullName>
    </submittedName>
</protein>
<evidence type="ECO:0000256" key="1">
    <source>
        <dbReference type="SAM" id="MobiDB-lite"/>
    </source>
</evidence>
<dbReference type="Proteomes" id="UP001142055">
    <property type="component" value="Chromosome 4"/>
</dbReference>